<feature type="transmembrane region" description="Helical" evidence="2">
    <location>
        <begin position="54"/>
        <end position="70"/>
    </location>
</feature>
<sequence>MSELGTRPSASLVSLESFIRGEEEEEEDVDEVRVMVPEEALAAASPSRKRELEVTIMATIIIIMVLHLAVKMLQYFKERDVSAFVSNTQTEHTRRHFTSQVERQGQKPGHSRRPLSASIDMEQRYAKREWIKNKEKKREILRRQGKG</sequence>
<reference evidence="3 4" key="1">
    <citation type="submission" date="2019-03" db="EMBL/GenBank/DDBJ databases">
        <title>First draft genome of Liparis tanakae, snailfish: a comprehensive survey of snailfish specific genes.</title>
        <authorList>
            <person name="Kim W."/>
            <person name="Song I."/>
            <person name="Jeong J.-H."/>
            <person name="Kim D."/>
            <person name="Kim S."/>
            <person name="Ryu S."/>
            <person name="Song J.Y."/>
            <person name="Lee S.K."/>
        </authorList>
    </citation>
    <scope>NUCLEOTIDE SEQUENCE [LARGE SCALE GENOMIC DNA]</scope>
    <source>
        <tissue evidence="3">Muscle</tissue>
    </source>
</reference>
<accession>A0A4Z2H7D2</accession>
<protein>
    <submittedName>
        <fullName evidence="3">Uncharacterized protein</fullName>
    </submittedName>
</protein>
<evidence type="ECO:0000313" key="4">
    <source>
        <dbReference type="Proteomes" id="UP000314294"/>
    </source>
</evidence>
<dbReference type="Proteomes" id="UP000314294">
    <property type="component" value="Unassembled WGS sequence"/>
</dbReference>
<keyword evidence="2" id="KW-0472">Membrane</keyword>
<proteinExistence type="predicted"/>
<evidence type="ECO:0000256" key="1">
    <source>
        <dbReference type="SAM" id="MobiDB-lite"/>
    </source>
</evidence>
<keyword evidence="2" id="KW-1133">Transmembrane helix</keyword>
<name>A0A4Z2H7D2_9TELE</name>
<evidence type="ECO:0000256" key="2">
    <source>
        <dbReference type="SAM" id="Phobius"/>
    </source>
</evidence>
<dbReference type="AlphaFoldDB" id="A0A4Z2H7D2"/>
<comment type="caution">
    <text evidence="3">The sequence shown here is derived from an EMBL/GenBank/DDBJ whole genome shotgun (WGS) entry which is preliminary data.</text>
</comment>
<keyword evidence="2" id="KW-0812">Transmembrane</keyword>
<feature type="region of interest" description="Disordered" evidence="1">
    <location>
        <begin position="90"/>
        <end position="121"/>
    </location>
</feature>
<gene>
    <name evidence="3" type="ORF">EYF80_027944</name>
</gene>
<keyword evidence="4" id="KW-1185">Reference proteome</keyword>
<organism evidence="3 4">
    <name type="scientific">Liparis tanakae</name>
    <name type="common">Tanaka's snailfish</name>
    <dbReference type="NCBI Taxonomy" id="230148"/>
    <lineage>
        <taxon>Eukaryota</taxon>
        <taxon>Metazoa</taxon>
        <taxon>Chordata</taxon>
        <taxon>Craniata</taxon>
        <taxon>Vertebrata</taxon>
        <taxon>Euteleostomi</taxon>
        <taxon>Actinopterygii</taxon>
        <taxon>Neopterygii</taxon>
        <taxon>Teleostei</taxon>
        <taxon>Neoteleostei</taxon>
        <taxon>Acanthomorphata</taxon>
        <taxon>Eupercaria</taxon>
        <taxon>Perciformes</taxon>
        <taxon>Cottioidei</taxon>
        <taxon>Cottales</taxon>
        <taxon>Liparidae</taxon>
        <taxon>Liparis</taxon>
    </lineage>
</organism>
<dbReference type="EMBL" id="SRLO01000307">
    <property type="protein sequence ID" value="TNN61827.1"/>
    <property type="molecule type" value="Genomic_DNA"/>
</dbReference>
<evidence type="ECO:0000313" key="3">
    <source>
        <dbReference type="EMBL" id="TNN61827.1"/>
    </source>
</evidence>